<dbReference type="EMBL" id="CM023485">
    <property type="protein sequence ID" value="KAH6929987.1"/>
    <property type="molecule type" value="Genomic_DNA"/>
</dbReference>
<protein>
    <submittedName>
        <fullName evidence="1">Uncharacterized protein</fullName>
    </submittedName>
</protein>
<evidence type="ECO:0000313" key="1">
    <source>
        <dbReference type="EMBL" id="KAH6929987.1"/>
    </source>
</evidence>
<evidence type="ECO:0000313" key="2">
    <source>
        <dbReference type="Proteomes" id="UP000821845"/>
    </source>
</evidence>
<sequence>MPRLLYKRTPWRLAAGSQHSGGSPFSQYVSIPDMPFYQQAFMWRTNVRMHSVMRLGPSILPHRRQPFWLRSYRTALTKPLPYRHPSRPPYRHPSRSPDHKHPIVRVGFGVVVADGFLLHVWVHLLGTLSDTTTRGRRTPLSGTTSGTPTIVPCSIPVASVLRPPPK</sequence>
<reference evidence="1" key="1">
    <citation type="submission" date="2020-05" db="EMBL/GenBank/DDBJ databases">
        <title>Large-scale comparative analyses of tick genomes elucidate their genetic diversity and vector capacities.</title>
        <authorList>
            <person name="Jia N."/>
            <person name="Wang J."/>
            <person name="Shi W."/>
            <person name="Du L."/>
            <person name="Sun Y."/>
            <person name="Zhan W."/>
            <person name="Jiang J."/>
            <person name="Wang Q."/>
            <person name="Zhang B."/>
            <person name="Ji P."/>
            <person name="Sakyi L.B."/>
            <person name="Cui X."/>
            <person name="Yuan T."/>
            <person name="Jiang B."/>
            <person name="Yang W."/>
            <person name="Lam T.T.-Y."/>
            <person name="Chang Q."/>
            <person name="Ding S."/>
            <person name="Wang X."/>
            <person name="Zhu J."/>
            <person name="Ruan X."/>
            <person name="Zhao L."/>
            <person name="Wei J."/>
            <person name="Que T."/>
            <person name="Du C."/>
            <person name="Cheng J."/>
            <person name="Dai P."/>
            <person name="Han X."/>
            <person name="Huang E."/>
            <person name="Gao Y."/>
            <person name="Liu J."/>
            <person name="Shao H."/>
            <person name="Ye R."/>
            <person name="Li L."/>
            <person name="Wei W."/>
            <person name="Wang X."/>
            <person name="Wang C."/>
            <person name="Yang T."/>
            <person name="Huo Q."/>
            <person name="Li W."/>
            <person name="Guo W."/>
            <person name="Chen H."/>
            <person name="Zhou L."/>
            <person name="Ni X."/>
            <person name="Tian J."/>
            <person name="Zhou Y."/>
            <person name="Sheng Y."/>
            <person name="Liu T."/>
            <person name="Pan Y."/>
            <person name="Xia L."/>
            <person name="Li J."/>
            <person name="Zhao F."/>
            <person name="Cao W."/>
        </authorList>
    </citation>
    <scope>NUCLEOTIDE SEQUENCE</scope>
    <source>
        <strain evidence="1">Hyas-2018</strain>
    </source>
</reference>
<organism evidence="1 2">
    <name type="scientific">Hyalomma asiaticum</name>
    <name type="common">Tick</name>
    <dbReference type="NCBI Taxonomy" id="266040"/>
    <lineage>
        <taxon>Eukaryota</taxon>
        <taxon>Metazoa</taxon>
        <taxon>Ecdysozoa</taxon>
        <taxon>Arthropoda</taxon>
        <taxon>Chelicerata</taxon>
        <taxon>Arachnida</taxon>
        <taxon>Acari</taxon>
        <taxon>Parasitiformes</taxon>
        <taxon>Ixodida</taxon>
        <taxon>Ixodoidea</taxon>
        <taxon>Ixodidae</taxon>
        <taxon>Hyalomminae</taxon>
        <taxon>Hyalomma</taxon>
    </lineage>
</organism>
<proteinExistence type="predicted"/>
<accession>A0ACB7S4A0</accession>
<dbReference type="Proteomes" id="UP000821845">
    <property type="component" value="Chromosome 5"/>
</dbReference>
<keyword evidence="2" id="KW-1185">Reference proteome</keyword>
<gene>
    <name evidence="1" type="ORF">HPB50_007927</name>
</gene>
<name>A0ACB7S4A0_HYAAI</name>
<comment type="caution">
    <text evidence="1">The sequence shown here is derived from an EMBL/GenBank/DDBJ whole genome shotgun (WGS) entry which is preliminary data.</text>
</comment>